<dbReference type="Pfam" id="PF12937">
    <property type="entry name" value="F-box-like"/>
    <property type="match status" value="1"/>
</dbReference>
<evidence type="ECO:0000313" key="4">
    <source>
        <dbReference type="EMBL" id="CAI0390579.1"/>
    </source>
</evidence>
<feature type="domain" description="KIB1-4 beta-propeller" evidence="2">
    <location>
        <begin position="120"/>
        <end position="407"/>
    </location>
</feature>
<name>A0AAV0I1S0_9ROSI</name>
<dbReference type="EMBL" id="CAMGYJ010000003">
    <property type="protein sequence ID" value="CAI0390579.1"/>
    <property type="molecule type" value="Genomic_DNA"/>
</dbReference>
<dbReference type="InterPro" id="IPR050942">
    <property type="entry name" value="F-box_BR-signaling"/>
</dbReference>
<reference evidence="4" key="1">
    <citation type="submission" date="2022-08" db="EMBL/GenBank/DDBJ databases">
        <authorList>
            <person name="Gutierrez-Valencia J."/>
        </authorList>
    </citation>
    <scope>NUCLEOTIDE SEQUENCE</scope>
</reference>
<evidence type="ECO:0000259" key="3">
    <source>
        <dbReference type="Pfam" id="PF12937"/>
    </source>
</evidence>
<organism evidence="4 5">
    <name type="scientific">Linum tenue</name>
    <dbReference type="NCBI Taxonomy" id="586396"/>
    <lineage>
        <taxon>Eukaryota</taxon>
        <taxon>Viridiplantae</taxon>
        <taxon>Streptophyta</taxon>
        <taxon>Embryophyta</taxon>
        <taxon>Tracheophyta</taxon>
        <taxon>Spermatophyta</taxon>
        <taxon>Magnoliopsida</taxon>
        <taxon>eudicotyledons</taxon>
        <taxon>Gunneridae</taxon>
        <taxon>Pentapetalae</taxon>
        <taxon>rosids</taxon>
        <taxon>fabids</taxon>
        <taxon>Malpighiales</taxon>
        <taxon>Linaceae</taxon>
        <taxon>Linum</taxon>
    </lineage>
</organism>
<dbReference type="InterPro" id="IPR005174">
    <property type="entry name" value="KIB1-4_b-propeller"/>
</dbReference>
<proteinExistence type="predicted"/>
<feature type="domain" description="F-box" evidence="3">
    <location>
        <begin position="6"/>
        <end position="46"/>
    </location>
</feature>
<dbReference type="Proteomes" id="UP001154282">
    <property type="component" value="Unassembled WGS sequence"/>
</dbReference>
<dbReference type="InterPro" id="IPR001810">
    <property type="entry name" value="F-box_dom"/>
</dbReference>
<dbReference type="Pfam" id="PF03478">
    <property type="entry name" value="Beta-prop_KIB1-4"/>
    <property type="match status" value="1"/>
</dbReference>
<dbReference type="AlphaFoldDB" id="A0AAV0I1S0"/>
<comment type="caution">
    <text evidence="4">The sequence shown here is derived from an EMBL/GenBank/DDBJ whole genome shotgun (WGS) entry which is preliminary data.</text>
</comment>
<dbReference type="Gene3D" id="1.20.1280.50">
    <property type="match status" value="1"/>
</dbReference>
<accession>A0AAV0I1S0</accession>
<evidence type="ECO:0000259" key="2">
    <source>
        <dbReference type="Pfam" id="PF03478"/>
    </source>
</evidence>
<keyword evidence="5" id="KW-1185">Reference proteome</keyword>
<evidence type="ECO:0008006" key="6">
    <source>
        <dbReference type="Google" id="ProtNLM"/>
    </source>
</evidence>
<evidence type="ECO:0000313" key="5">
    <source>
        <dbReference type="Proteomes" id="UP001154282"/>
    </source>
</evidence>
<feature type="region of interest" description="Disordered" evidence="1">
    <location>
        <begin position="466"/>
        <end position="500"/>
    </location>
</feature>
<dbReference type="PANTHER" id="PTHR44259">
    <property type="entry name" value="OS07G0183000 PROTEIN-RELATED"/>
    <property type="match status" value="1"/>
</dbReference>
<sequence length="521" mass="59687">MEADYSQLPEDIVVKIAREHFETTSQLVSFSAVCKSWRSIALQPQNYEHGGSLPGLLVANGESADHEFSPITMFHTFVTTPIKDNRDQTSPPPPRSQQLLRVKIPLGPNLRTDDYREIRMNNPCVGSKDGWVLVIHPRPVRLHLLNPITRASIPLPTLRPNVPDFKEASFNRRPSDFIDRAVISSSPDDRRNNCYVFIILGYAIDPGLAWCKVGRGGWNFTKMPTKYFFTVDATYFGGKLYVLEGKDSVYVLDAPTATTTSPTCWRKLPFSSVMASLVEDNHDYYHTFFHLSHLCGRLLVILRCFVEDDDNDATFHVFRLVLPERDAGGEVVDSTTIDYEWEEVRSLEGHALFLGYSHESICLPAPSSSWGDRIYFAFSFYYGYFDLDYADDIGRINLYRNDCGVFNLVYGKVECFACRNFHNQNYFWFFPMPWNIGQLTKHQARNAENWKRLLLLLQTSTKITSRSKTQSSTQNISKETVKKTNKKVQQQRHNNSKVGSKFCSNRFEALLLDEDGDKDQP</sequence>
<evidence type="ECO:0000256" key="1">
    <source>
        <dbReference type="SAM" id="MobiDB-lite"/>
    </source>
</evidence>
<protein>
    <recommendedName>
        <fullName evidence="6">F-box domain-containing protein</fullName>
    </recommendedName>
</protein>
<feature type="compositionally biased region" description="Polar residues" evidence="1">
    <location>
        <begin position="466"/>
        <end position="477"/>
    </location>
</feature>
<gene>
    <name evidence="4" type="ORF">LITE_LOCUS6797</name>
</gene>